<dbReference type="InterPro" id="IPR011701">
    <property type="entry name" value="MFS"/>
</dbReference>
<evidence type="ECO:0000256" key="3">
    <source>
        <dbReference type="ARBA" id="ARBA00022679"/>
    </source>
</evidence>
<keyword evidence="6" id="KW-0418">Kinase</keyword>
<dbReference type="SUPFAM" id="SSF103473">
    <property type="entry name" value="MFS general substrate transporter"/>
    <property type="match status" value="1"/>
</dbReference>
<dbReference type="OrthoDB" id="419537at2759"/>
<gene>
    <name evidence="14" type="ORF">B0T10DRAFT_526695</name>
</gene>
<evidence type="ECO:0000256" key="1">
    <source>
        <dbReference type="ARBA" id="ARBA00004141"/>
    </source>
</evidence>
<evidence type="ECO:0000256" key="11">
    <source>
        <dbReference type="SAM" id="MobiDB-lite"/>
    </source>
</evidence>
<feature type="compositionally biased region" description="Acidic residues" evidence="11">
    <location>
        <begin position="557"/>
        <end position="574"/>
    </location>
</feature>
<comment type="similarity">
    <text evidence="2">Belongs to the hexokinase family.</text>
</comment>
<dbReference type="PANTHER" id="PTHR23501">
    <property type="entry name" value="MAJOR FACILITATOR SUPERFAMILY"/>
    <property type="match status" value="1"/>
</dbReference>
<dbReference type="GO" id="GO:0004396">
    <property type="term" value="F:hexokinase activity"/>
    <property type="evidence" value="ECO:0007669"/>
    <property type="project" value="InterPro"/>
</dbReference>
<feature type="transmembrane region" description="Helical" evidence="12">
    <location>
        <begin position="848"/>
        <end position="866"/>
    </location>
</feature>
<feature type="transmembrane region" description="Helical" evidence="12">
    <location>
        <begin position="620"/>
        <end position="638"/>
    </location>
</feature>
<dbReference type="Gene3D" id="1.20.1250.20">
    <property type="entry name" value="MFS general substrate transporter like domains"/>
    <property type="match status" value="1"/>
</dbReference>
<feature type="transmembrane region" description="Helical" evidence="12">
    <location>
        <begin position="979"/>
        <end position="1005"/>
    </location>
</feature>
<dbReference type="InterPro" id="IPR043129">
    <property type="entry name" value="ATPase_NBD"/>
</dbReference>
<dbReference type="SUPFAM" id="SSF53067">
    <property type="entry name" value="Actin-like ATPase domain"/>
    <property type="match status" value="2"/>
</dbReference>
<dbReference type="InterPro" id="IPR022672">
    <property type="entry name" value="Hexokinase_N"/>
</dbReference>
<feature type="transmembrane region" description="Helical" evidence="12">
    <location>
        <begin position="1084"/>
        <end position="1107"/>
    </location>
</feature>
<evidence type="ECO:0000256" key="12">
    <source>
        <dbReference type="SAM" id="Phobius"/>
    </source>
</evidence>
<dbReference type="PROSITE" id="PS50850">
    <property type="entry name" value="MFS"/>
    <property type="match status" value="1"/>
</dbReference>
<feature type="transmembrane region" description="Helical" evidence="12">
    <location>
        <begin position="922"/>
        <end position="942"/>
    </location>
</feature>
<dbReference type="Gene3D" id="1.20.1720.10">
    <property type="entry name" value="Multidrug resistance protein D"/>
    <property type="match status" value="1"/>
</dbReference>
<evidence type="ECO:0000313" key="14">
    <source>
        <dbReference type="EMBL" id="KAH6895416.1"/>
    </source>
</evidence>
<dbReference type="InterPro" id="IPR020846">
    <property type="entry name" value="MFS_dom"/>
</dbReference>
<dbReference type="Pfam" id="PF00349">
    <property type="entry name" value="Hexokinase_1"/>
    <property type="match status" value="1"/>
</dbReference>
<dbReference type="PRINTS" id="PR00475">
    <property type="entry name" value="HEXOKINASE"/>
</dbReference>
<dbReference type="InterPro" id="IPR036259">
    <property type="entry name" value="MFS_trans_sf"/>
</dbReference>
<sequence>MAPQPGFLGSFLKPLRIDIDTVDSLSCAFLENFEALALDSENQFLPTPISESILRPTTNNGAGCGGTNLRVGFVEVRSQDDTSCLVNGHVTNGTLETSGRIRRLREMSWPIDDHLKDENPESLFLWIGKCIAKVILDGFEPLHLSSRQEIPLGVTFSFPMATLMPMGKGFAISSNLDLAAHLLHGYNRAKPSDLPSIRVAAIANDSVSTLVSFISTYDESATRRASMGLILGTGCNATIPLKLGQLHRNKRPQQVPVGPGESIEDVKIAVNTEWSINDLGLLSRWDAILDSQNESPGFQPLEYMTAGRYLGELGRIMLVDYMTTTLPAKLLQRHGLTTTFLSHFKPFRLRKEFPEASGSGGFSWTEELAVALYHIAKAIELRAAALLTLAGDIPRDRSGLADGICRLGVGYTGGCIVHFQDYLVDCQKFLDQLLERRFGPEGPLRVIYSVSTLFFFLSSPSIMSESRRGSTAANGSSHSEPNRLAGPLPVPVPANLRSRGNARRGDNGDDEAGDVIDAAAYEAFSRSLTTAGQFLEPEPLENAMLRPVRSNPNPRSDEEEALVDEDEDASTLDGDDNKPTETSPLLRPRAFSKATSEASVAPSTLSPPTPFLNNVSPTRFWFIFSQVLLAYFIASFDGTIMASSHPVITSYFHASNSASWLSTAFLLTSSAFQPLMGRLSDSLGRKPLFVGCMYIFTIATVGCAVANSIETFILARAACGIGAGGVSALGSIIVSDLVPIENRGTYQSYINANFGVGAALGAATGGAMADYLGWRWEFGIQVPVLLLTIVISSVAIPDHLGVEGERKTVWQALKEFDAKGSLLLTTSITALILGLNFGGNIVPWSHPFVVASLATFAVVFPLFIWVESFVNKPIMPLHLLRHSPRANLIFSNFIASFLANSIIFNIPLFFQAVLLTSATSSGLRLVIPTIASSFTGTMVGFAVEWTRRLKWPVLTGTICTLIGTIGLSCLNRDLPDKLYLLILLPSSIGQGFQFPGTFMAILVASTQAEQAVVTSTLILWRCIGQVLGVASSSLVLQNALNFYLAQYVQGDQSADVISRVRKSVEEVVKLEPPYQDQVRQSYEAALRLTFMTCAVIATASVLTILPIKLPRLGRKKR</sequence>
<proteinExistence type="inferred from homology"/>
<dbReference type="Pfam" id="PF07690">
    <property type="entry name" value="MFS_1"/>
    <property type="match status" value="1"/>
</dbReference>
<feature type="domain" description="Major facilitator superfamily (MFS) profile" evidence="13">
    <location>
        <begin position="623"/>
        <end position="1112"/>
    </location>
</feature>
<keyword evidence="5" id="KW-0547">Nucleotide-binding</keyword>
<dbReference type="PROSITE" id="PS51748">
    <property type="entry name" value="HEXOKINASE_2"/>
    <property type="match status" value="1"/>
</dbReference>
<dbReference type="Pfam" id="PF03727">
    <property type="entry name" value="Hexokinase_2"/>
    <property type="match status" value="1"/>
</dbReference>
<dbReference type="Proteomes" id="UP000777438">
    <property type="component" value="Unassembled WGS sequence"/>
</dbReference>
<keyword evidence="7" id="KW-0067">ATP-binding</keyword>
<dbReference type="InterPro" id="IPR022673">
    <property type="entry name" value="Hexokinase_C"/>
</dbReference>
<dbReference type="GO" id="GO:0005536">
    <property type="term" value="F:D-glucose binding"/>
    <property type="evidence" value="ECO:0007669"/>
    <property type="project" value="InterPro"/>
</dbReference>
<dbReference type="CDD" id="cd24000">
    <property type="entry name" value="ASKHA_NBD_HK"/>
    <property type="match status" value="1"/>
</dbReference>
<feature type="transmembrane region" description="Helical" evidence="12">
    <location>
        <begin position="1017"/>
        <end position="1036"/>
    </location>
</feature>
<feature type="transmembrane region" description="Helical" evidence="12">
    <location>
        <begin position="949"/>
        <end position="967"/>
    </location>
</feature>
<dbReference type="AlphaFoldDB" id="A0A9P8WBE5"/>
<keyword evidence="15" id="KW-1185">Reference proteome</keyword>
<evidence type="ECO:0000256" key="2">
    <source>
        <dbReference type="ARBA" id="ARBA00009225"/>
    </source>
</evidence>
<keyword evidence="10" id="KW-0325">Glycoprotein</keyword>
<evidence type="ECO:0000256" key="7">
    <source>
        <dbReference type="ARBA" id="ARBA00022840"/>
    </source>
</evidence>
<keyword evidence="9 12" id="KW-0472">Membrane</keyword>
<feature type="compositionally biased region" description="Polar residues" evidence="11">
    <location>
        <begin position="466"/>
        <end position="479"/>
    </location>
</feature>
<protein>
    <submittedName>
        <fullName evidence="14">Major facilitator superfamily domain-containing protein</fullName>
    </submittedName>
</protein>
<feature type="transmembrane region" description="Helical" evidence="12">
    <location>
        <begin position="750"/>
        <end position="774"/>
    </location>
</feature>
<dbReference type="GO" id="GO:0001678">
    <property type="term" value="P:intracellular glucose homeostasis"/>
    <property type="evidence" value="ECO:0007669"/>
    <property type="project" value="InterPro"/>
</dbReference>
<dbReference type="GO" id="GO:0000329">
    <property type="term" value="C:fungal-type vacuole membrane"/>
    <property type="evidence" value="ECO:0007669"/>
    <property type="project" value="TreeGrafter"/>
</dbReference>
<dbReference type="EMBL" id="JAGPYM010000004">
    <property type="protein sequence ID" value="KAH6895416.1"/>
    <property type="molecule type" value="Genomic_DNA"/>
</dbReference>
<dbReference type="InterPro" id="IPR005829">
    <property type="entry name" value="Sugar_transporter_CS"/>
</dbReference>
<evidence type="ECO:0000313" key="15">
    <source>
        <dbReference type="Proteomes" id="UP000777438"/>
    </source>
</evidence>
<evidence type="ECO:0000259" key="13">
    <source>
        <dbReference type="PROSITE" id="PS50850"/>
    </source>
</evidence>
<comment type="caution">
    <text evidence="14">The sequence shown here is derived from an EMBL/GenBank/DDBJ whole genome shotgun (WGS) entry which is preliminary data.</text>
</comment>
<reference evidence="14 15" key="1">
    <citation type="journal article" date="2021" name="Nat. Commun.">
        <title>Genetic determinants of endophytism in the Arabidopsis root mycobiome.</title>
        <authorList>
            <person name="Mesny F."/>
            <person name="Miyauchi S."/>
            <person name="Thiergart T."/>
            <person name="Pickel B."/>
            <person name="Atanasova L."/>
            <person name="Karlsson M."/>
            <person name="Huettel B."/>
            <person name="Barry K.W."/>
            <person name="Haridas S."/>
            <person name="Chen C."/>
            <person name="Bauer D."/>
            <person name="Andreopoulos W."/>
            <person name="Pangilinan J."/>
            <person name="LaButti K."/>
            <person name="Riley R."/>
            <person name="Lipzen A."/>
            <person name="Clum A."/>
            <person name="Drula E."/>
            <person name="Henrissat B."/>
            <person name="Kohler A."/>
            <person name="Grigoriev I.V."/>
            <person name="Martin F.M."/>
            <person name="Hacquard S."/>
        </authorList>
    </citation>
    <scope>NUCLEOTIDE SEQUENCE [LARGE SCALE GENOMIC DNA]</scope>
    <source>
        <strain evidence="14 15">MPI-CAGE-CH-0241</strain>
    </source>
</reference>
<dbReference type="GO" id="GO:0005524">
    <property type="term" value="F:ATP binding"/>
    <property type="evidence" value="ECO:0007669"/>
    <property type="project" value="UniProtKB-KW"/>
</dbReference>
<dbReference type="PANTHER" id="PTHR23501:SF67">
    <property type="entry name" value="MFS MULTIDRUG EFFLUX TRANSPORTER (EUROFUNG)"/>
    <property type="match status" value="1"/>
</dbReference>
<evidence type="ECO:0000256" key="4">
    <source>
        <dbReference type="ARBA" id="ARBA00022692"/>
    </source>
</evidence>
<feature type="transmembrane region" description="Helical" evidence="12">
    <location>
        <begin position="887"/>
        <end position="910"/>
    </location>
</feature>
<feature type="region of interest" description="Disordered" evidence="11">
    <location>
        <begin position="536"/>
        <end position="588"/>
    </location>
</feature>
<evidence type="ECO:0000256" key="6">
    <source>
        <dbReference type="ARBA" id="ARBA00022777"/>
    </source>
</evidence>
<comment type="subcellular location">
    <subcellularLocation>
        <location evidence="1">Membrane</location>
        <topology evidence="1">Multi-pass membrane protein</topology>
    </subcellularLocation>
</comment>
<evidence type="ECO:0000256" key="8">
    <source>
        <dbReference type="ARBA" id="ARBA00022989"/>
    </source>
</evidence>
<feature type="transmembrane region" description="Helical" evidence="12">
    <location>
        <begin position="780"/>
        <end position="800"/>
    </location>
</feature>
<evidence type="ECO:0000256" key="10">
    <source>
        <dbReference type="ARBA" id="ARBA00023180"/>
    </source>
</evidence>
<feature type="transmembrane region" description="Helical" evidence="12">
    <location>
        <begin position="713"/>
        <end position="738"/>
    </location>
</feature>
<keyword evidence="3" id="KW-0808">Transferase</keyword>
<dbReference type="Gene3D" id="3.30.420.40">
    <property type="match status" value="1"/>
</dbReference>
<name>A0A9P8WBE5_9HYPO</name>
<dbReference type="InterPro" id="IPR001312">
    <property type="entry name" value="Hexokinase"/>
</dbReference>
<dbReference type="GO" id="GO:0015174">
    <property type="term" value="F:basic amino acid transmembrane transporter activity"/>
    <property type="evidence" value="ECO:0007669"/>
    <property type="project" value="TreeGrafter"/>
</dbReference>
<feature type="transmembrane region" description="Helical" evidence="12">
    <location>
        <begin position="688"/>
        <end position="707"/>
    </location>
</feature>
<evidence type="ECO:0000256" key="5">
    <source>
        <dbReference type="ARBA" id="ARBA00022741"/>
    </source>
</evidence>
<organism evidence="14 15">
    <name type="scientific">Thelonectria olida</name>
    <dbReference type="NCBI Taxonomy" id="1576542"/>
    <lineage>
        <taxon>Eukaryota</taxon>
        <taxon>Fungi</taxon>
        <taxon>Dikarya</taxon>
        <taxon>Ascomycota</taxon>
        <taxon>Pezizomycotina</taxon>
        <taxon>Sordariomycetes</taxon>
        <taxon>Hypocreomycetidae</taxon>
        <taxon>Hypocreales</taxon>
        <taxon>Nectriaceae</taxon>
        <taxon>Thelonectria</taxon>
    </lineage>
</organism>
<feature type="transmembrane region" description="Helical" evidence="12">
    <location>
        <begin position="821"/>
        <end position="842"/>
    </location>
</feature>
<accession>A0A9P8WBE5</accession>
<keyword evidence="8 12" id="KW-1133">Transmembrane helix</keyword>
<dbReference type="Gene3D" id="3.40.367.20">
    <property type="match status" value="1"/>
</dbReference>
<dbReference type="PROSITE" id="PS00216">
    <property type="entry name" value="SUGAR_TRANSPORT_1"/>
    <property type="match status" value="1"/>
</dbReference>
<evidence type="ECO:0000256" key="9">
    <source>
        <dbReference type="ARBA" id="ARBA00023136"/>
    </source>
</evidence>
<feature type="region of interest" description="Disordered" evidence="11">
    <location>
        <begin position="466"/>
        <end position="512"/>
    </location>
</feature>
<keyword evidence="4 12" id="KW-0812">Transmembrane</keyword>